<dbReference type="Proteomes" id="UP000746612">
    <property type="component" value="Unassembled WGS sequence"/>
</dbReference>
<gene>
    <name evidence="3" type="ORF">FUG_LOCUS387033</name>
    <name evidence="2" type="ORF">MDCFG202_LOCUS259843</name>
</gene>
<name>A0A4E9DNF4_GIBZA</name>
<dbReference type="AlphaFoldDB" id="A0A4E9DNF4"/>
<reference evidence="2" key="2">
    <citation type="submission" date="2021-03" db="EMBL/GenBank/DDBJ databases">
        <authorList>
            <person name="Alouane T."/>
            <person name="Langin T."/>
            <person name="Bonhomme L."/>
        </authorList>
    </citation>
    <scope>NUCLEOTIDE SEQUENCE</scope>
    <source>
        <strain evidence="2">MDC_Fg202</strain>
    </source>
</reference>
<protein>
    <recommendedName>
        <fullName evidence="4">BZIP domain-containing protein</fullName>
    </recommendedName>
</protein>
<dbReference type="InterPro" id="IPR021833">
    <property type="entry name" value="DUF3425"/>
</dbReference>
<feature type="region of interest" description="Disordered" evidence="1">
    <location>
        <begin position="50"/>
        <end position="69"/>
    </location>
</feature>
<evidence type="ECO:0008006" key="4">
    <source>
        <dbReference type="Google" id="ProtNLM"/>
    </source>
</evidence>
<accession>A0A4E9DNF4</accession>
<proteinExistence type="predicted"/>
<evidence type="ECO:0000313" key="3">
    <source>
        <dbReference type="EMBL" id="VIO60215.1"/>
    </source>
</evidence>
<sequence length="357" mass="40729">MMASPHRIVIEPMTQQLLVQNASEDWTGVTSTAERRKLQNRLNKRSQYLRKRQKLAKSRQGDLPKPSTEIAVQTSPNSMIQAIMEMCEVFNSPDISQRVFALASMAYLDYTMNAPRISQLPFLITLNVNIAIAKNATLLGFDRALMCIDEAISPFNQNGPWPPSYNPPKVLEPTPVQKAILHHPWLDIFPFAKFRDNIILAADAELLDDGELCEDVAEANLQNTERPSLIVWGDASLPHSWEASPLFLRKWGWLLHGCPEMLEATNRWRQSRGERLLHWYTTISKAAFHQSETVVWPNGKASDYESEDSGFDPQHDHIFALETELAPRPSLAHLVSVSLFFLMWEEPYYCWVSLASR</sequence>
<organism evidence="3">
    <name type="scientific">Gibberella zeae</name>
    <name type="common">Wheat head blight fungus</name>
    <name type="synonym">Fusarium graminearum</name>
    <dbReference type="NCBI Taxonomy" id="5518"/>
    <lineage>
        <taxon>Eukaryota</taxon>
        <taxon>Fungi</taxon>
        <taxon>Dikarya</taxon>
        <taxon>Ascomycota</taxon>
        <taxon>Pezizomycotina</taxon>
        <taxon>Sordariomycetes</taxon>
        <taxon>Hypocreomycetidae</taxon>
        <taxon>Hypocreales</taxon>
        <taxon>Nectriaceae</taxon>
        <taxon>Fusarium</taxon>
    </lineage>
</organism>
<dbReference type="PANTHER" id="PTHR38116:SF1">
    <property type="entry name" value="BZIP DOMAIN-CONTAINING PROTEIN"/>
    <property type="match status" value="1"/>
</dbReference>
<dbReference type="PANTHER" id="PTHR38116">
    <property type="entry name" value="CHROMOSOME 7, WHOLE GENOME SHOTGUN SEQUENCE"/>
    <property type="match status" value="1"/>
</dbReference>
<evidence type="ECO:0000313" key="2">
    <source>
        <dbReference type="EMBL" id="CAG1984983.1"/>
    </source>
</evidence>
<reference evidence="3" key="1">
    <citation type="submission" date="2019-04" db="EMBL/GenBank/DDBJ databases">
        <authorList>
            <person name="Melise S."/>
            <person name="Noan J."/>
            <person name="Okalmin O."/>
        </authorList>
    </citation>
    <scope>NUCLEOTIDE SEQUENCE</scope>
    <source>
        <strain evidence="3">FN9</strain>
    </source>
</reference>
<dbReference type="EMBL" id="CAJPIJ010000134">
    <property type="protein sequence ID" value="CAG1984983.1"/>
    <property type="molecule type" value="Genomic_DNA"/>
</dbReference>
<evidence type="ECO:0000256" key="1">
    <source>
        <dbReference type="SAM" id="MobiDB-lite"/>
    </source>
</evidence>
<dbReference type="EMBL" id="CAAKMV010000142">
    <property type="protein sequence ID" value="VIO60215.1"/>
    <property type="molecule type" value="Genomic_DNA"/>
</dbReference>
<dbReference type="Pfam" id="PF11905">
    <property type="entry name" value="DUF3425"/>
    <property type="match status" value="1"/>
</dbReference>